<reference evidence="4" key="1">
    <citation type="submission" date="2020-10" db="EMBL/GenBank/DDBJ databases">
        <title>Taxonomic study of unclassified bacteria belonging to the class Ktedonobacteria.</title>
        <authorList>
            <person name="Yabe S."/>
            <person name="Wang C.M."/>
            <person name="Zheng Y."/>
            <person name="Sakai Y."/>
            <person name="Cavaletti L."/>
            <person name="Monciardini P."/>
            <person name="Donadio S."/>
        </authorList>
    </citation>
    <scope>NUCLEOTIDE SEQUENCE</scope>
    <source>
        <strain evidence="4">SOSP1-1</strain>
    </source>
</reference>
<sequence length="495" mass="55937">MQGQQQLTAQRTPFWKRGIETISVLLEGKKAGHKQQTIGALDGVRAIACMMVVIFHTALTTYRSVPLWAPLKTFPLFSALALAGDTGVNLFFILSGFLLFLPYASSILYQKPLPGWRRFYLRRIFRILPVYYVSFIIMVFVYAPQFLQLDRWPDWLAFLTLFMDSSATTYKEVNGPFWTLAVEWQFYLLLPLIALGIAVIVNMISRRSSDARTRLKVIVGCLLALAAWGVFSRWLGTSLHAHPIPTTSRLYWPSTLFMFFGFGASVSGLHGKFMENFAQGMLISTLYTYATTSAGQKNVEASTGSVSALADRLKRLSPYLFSAGLLWLLLWFLWKYAMSNAKAIPAIGPKVIPHIYFDIPAELGYGIGYGALVLAILFGGPRLKSFFEWQPLRWLGLLSYGLYMWHLPLFQVCTEFAIAHPTWPPLLLYSFYWVWFIVVTLPGVFLLYLAIERPFIQIGARLTRSRPKQVASPAEEPLTKTQEAPQESAKSEAGI</sequence>
<feature type="region of interest" description="Disordered" evidence="1">
    <location>
        <begin position="466"/>
        <end position="495"/>
    </location>
</feature>
<feature type="transmembrane region" description="Helical" evidence="2">
    <location>
        <begin position="316"/>
        <end position="334"/>
    </location>
</feature>
<evidence type="ECO:0000313" key="4">
    <source>
        <dbReference type="EMBL" id="GHO44117.1"/>
    </source>
</evidence>
<dbReference type="PANTHER" id="PTHR23028:SF53">
    <property type="entry name" value="ACYL_TRANSF_3 DOMAIN-CONTAINING PROTEIN"/>
    <property type="match status" value="1"/>
</dbReference>
<evidence type="ECO:0000259" key="3">
    <source>
        <dbReference type="Pfam" id="PF01757"/>
    </source>
</evidence>
<keyword evidence="5" id="KW-1185">Reference proteome</keyword>
<dbReference type="EMBL" id="BNJF01000001">
    <property type="protein sequence ID" value="GHO44117.1"/>
    <property type="molecule type" value="Genomic_DNA"/>
</dbReference>
<evidence type="ECO:0000256" key="1">
    <source>
        <dbReference type="SAM" id="MobiDB-lite"/>
    </source>
</evidence>
<dbReference type="RefSeq" id="WP_220193537.1">
    <property type="nucleotide sequence ID" value="NZ_BNJF01000001.1"/>
</dbReference>
<dbReference type="InterPro" id="IPR050879">
    <property type="entry name" value="Acyltransferase_3"/>
</dbReference>
<feature type="transmembrane region" description="Helical" evidence="2">
    <location>
        <begin position="392"/>
        <end position="410"/>
    </location>
</feature>
<feature type="transmembrane region" description="Helical" evidence="2">
    <location>
        <begin position="38"/>
        <end position="59"/>
    </location>
</feature>
<gene>
    <name evidence="4" type="ORF">KSX_22800</name>
</gene>
<keyword evidence="2" id="KW-0472">Membrane</keyword>
<evidence type="ECO:0000256" key="2">
    <source>
        <dbReference type="SAM" id="Phobius"/>
    </source>
</evidence>
<feature type="transmembrane region" description="Helical" evidence="2">
    <location>
        <begin position="217"/>
        <end position="235"/>
    </location>
</feature>
<name>A0A8J3HU99_9CHLR</name>
<feature type="transmembrane region" description="Helical" evidence="2">
    <location>
        <begin position="250"/>
        <end position="269"/>
    </location>
</feature>
<feature type="domain" description="Acyltransferase 3" evidence="3">
    <location>
        <begin position="39"/>
        <end position="448"/>
    </location>
</feature>
<feature type="transmembrane region" description="Helical" evidence="2">
    <location>
        <begin position="124"/>
        <end position="143"/>
    </location>
</feature>
<dbReference type="GO" id="GO:0016020">
    <property type="term" value="C:membrane"/>
    <property type="evidence" value="ECO:0007669"/>
    <property type="project" value="TreeGrafter"/>
</dbReference>
<dbReference type="GO" id="GO:0000271">
    <property type="term" value="P:polysaccharide biosynthetic process"/>
    <property type="evidence" value="ECO:0007669"/>
    <property type="project" value="TreeGrafter"/>
</dbReference>
<dbReference type="GO" id="GO:0016747">
    <property type="term" value="F:acyltransferase activity, transferring groups other than amino-acyl groups"/>
    <property type="evidence" value="ECO:0007669"/>
    <property type="project" value="InterPro"/>
</dbReference>
<proteinExistence type="predicted"/>
<dbReference type="InterPro" id="IPR002656">
    <property type="entry name" value="Acyl_transf_3_dom"/>
</dbReference>
<protein>
    <recommendedName>
        <fullName evidence="3">Acyltransferase 3 domain-containing protein</fullName>
    </recommendedName>
</protein>
<dbReference type="PANTHER" id="PTHR23028">
    <property type="entry name" value="ACETYLTRANSFERASE"/>
    <property type="match status" value="1"/>
</dbReference>
<keyword evidence="2" id="KW-1133">Transmembrane helix</keyword>
<comment type="caution">
    <text evidence="4">The sequence shown here is derived from an EMBL/GenBank/DDBJ whole genome shotgun (WGS) entry which is preliminary data.</text>
</comment>
<feature type="transmembrane region" description="Helical" evidence="2">
    <location>
        <begin position="184"/>
        <end position="205"/>
    </location>
</feature>
<organism evidence="4 5">
    <name type="scientific">Ktedonospora formicarum</name>
    <dbReference type="NCBI Taxonomy" id="2778364"/>
    <lineage>
        <taxon>Bacteria</taxon>
        <taxon>Bacillati</taxon>
        <taxon>Chloroflexota</taxon>
        <taxon>Ktedonobacteria</taxon>
        <taxon>Ktedonobacterales</taxon>
        <taxon>Ktedonobacteraceae</taxon>
        <taxon>Ktedonospora</taxon>
    </lineage>
</organism>
<dbReference type="AlphaFoldDB" id="A0A8J3HU99"/>
<feature type="transmembrane region" description="Helical" evidence="2">
    <location>
        <begin position="430"/>
        <end position="451"/>
    </location>
</feature>
<evidence type="ECO:0000313" key="5">
    <source>
        <dbReference type="Proteomes" id="UP000612362"/>
    </source>
</evidence>
<dbReference type="Proteomes" id="UP000612362">
    <property type="component" value="Unassembled WGS sequence"/>
</dbReference>
<dbReference type="Pfam" id="PF01757">
    <property type="entry name" value="Acyl_transf_3"/>
    <property type="match status" value="1"/>
</dbReference>
<keyword evidence="2" id="KW-0812">Transmembrane</keyword>
<feature type="transmembrane region" description="Helical" evidence="2">
    <location>
        <begin position="79"/>
        <end position="103"/>
    </location>
</feature>
<feature type="transmembrane region" description="Helical" evidence="2">
    <location>
        <begin position="363"/>
        <end position="380"/>
    </location>
</feature>
<accession>A0A8J3HU99</accession>